<proteinExistence type="inferred from homology"/>
<sequence length="326" mass="34410">MFSGLFRSALAVTALALMLPQAVNAQAYPSRPIKMVVPFSPGGASDILARVVAQKMTESMGQSVVVENRPGGSGIIGTEAVARSQPDGYTLLFGTISTLAVNPNIFSKLPYDPLTSFAPITLAADVPLVLVANSTVPVKNVEELIKYSKSEAGSSISYASGGNGTSQHLAAELFKSLAHVDWLHVPYKGSAPGMMDLVSGQVNVMFDNINTAMPHIKADKLRALAISSARRSALMPELPTVAEAGLPEFEVSTWFAFLAPAGTPAEIVSRLNTEMVKALANADVKEKLSVQGLTTIGSTPGQLAVYIQKEIEKWGRVIKAAGIKTD</sequence>
<protein>
    <submittedName>
        <fullName evidence="3">Tripartite-type tricarboxylate transporter, receptor component TctC</fullName>
    </submittedName>
</protein>
<feature type="chain" id="PRO_5013110350" evidence="2">
    <location>
        <begin position="26"/>
        <end position="326"/>
    </location>
</feature>
<dbReference type="PANTHER" id="PTHR42928:SF5">
    <property type="entry name" value="BLR1237 PROTEIN"/>
    <property type="match status" value="1"/>
</dbReference>
<name>A0A1M5SIM5_9BURK</name>
<dbReference type="Pfam" id="PF03401">
    <property type="entry name" value="TctC"/>
    <property type="match status" value="1"/>
</dbReference>
<dbReference type="PIRSF" id="PIRSF017082">
    <property type="entry name" value="YflP"/>
    <property type="match status" value="1"/>
</dbReference>
<keyword evidence="2" id="KW-0732">Signal</keyword>
<evidence type="ECO:0000313" key="4">
    <source>
        <dbReference type="Proteomes" id="UP000184226"/>
    </source>
</evidence>
<dbReference type="EMBL" id="FQXE01000003">
    <property type="protein sequence ID" value="SHH38442.1"/>
    <property type="molecule type" value="Genomic_DNA"/>
</dbReference>
<feature type="signal peptide" evidence="2">
    <location>
        <begin position="1"/>
        <end position="25"/>
    </location>
</feature>
<evidence type="ECO:0000313" key="3">
    <source>
        <dbReference type="EMBL" id="SHH38442.1"/>
    </source>
</evidence>
<reference evidence="3 4" key="1">
    <citation type="submission" date="2016-11" db="EMBL/GenBank/DDBJ databases">
        <authorList>
            <person name="Jaros S."/>
            <person name="Januszkiewicz K."/>
            <person name="Wedrychowicz H."/>
        </authorList>
    </citation>
    <scope>NUCLEOTIDE SEQUENCE [LARGE SCALE GENOMIC DNA]</scope>
    <source>
        <strain evidence="3 4">CGMCC 1.10190</strain>
    </source>
</reference>
<dbReference type="Gene3D" id="3.40.190.150">
    <property type="entry name" value="Bordetella uptake gene, domain 1"/>
    <property type="match status" value="1"/>
</dbReference>
<dbReference type="InterPro" id="IPR042100">
    <property type="entry name" value="Bug_dom1"/>
</dbReference>
<organism evidence="3 4">
    <name type="scientific">Pollutimonas bauzanensis</name>
    <dbReference type="NCBI Taxonomy" id="658167"/>
    <lineage>
        <taxon>Bacteria</taxon>
        <taxon>Pseudomonadati</taxon>
        <taxon>Pseudomonadota</taxon>
        <taxon>Betaproteobacteria</taxon>
        <taxon>Burkholderiales</taxon>
        <taxon>Alcaligenaceae</taxon>
        <taxon>Pollutimonas</taxon>
    </lineage>
</organism>
<keyword evidence="4" id="KW-1185">Reference proteome</keyword>
<accession>A0A1M5SIM5</accession>
<dbReference type="RefSeq" id="WP_073102289.1">
    <property type="nucleotide sequence ID" value="NZ_FQXE01000003.1"/>
</dbReference>
<gene>
    <name evidence="3" type="ORF">SAMN04488135_10391</name>
</gene>
<dbReference type="InterPro" id="IPR005064">
    <property type="entry name" value="BUG"/>
</dbReference>
<dbReference type="Proteomes" id="UP000184226">
    <property type="component" value="Unassembled WGS sequence"/>
</dbReference>
<dbReference type="PANTHER" id="PTHR42928">
    <property type="entry name" value="TRICARBOXYLATE-BINDING PROTEIN"/>
    <property type="match status" value="1"/>
</dbReference>
<dbReference type="AlphaFoldDB" id="A0A1M5SIM5"/>
<keyword evidence="3" id="KW-0675">Receptor</keyword>
<dbReference type="OrthoDB" id="8678477at2"/>
<dbReference type="CDD" id="cd13578">
    <property type="entry name" value="PBP2_Bug27"/>
    <property type="match status" value="1"/>
</dbReference>
<dbReference type="Gene3D" id="3.40.190.10">
    <property type="entry name" value="Periplasmic binding protein-like II"/>
    <property type="match status" value="1"/>
</dbReference>
<evidence type="ECO:0000256" key="1">
    <source>
        <dbReference type="ARBA" id="ARBA00006987"/>
    </source>
</evidence>
<comment type="similarity">
    <text evidence="1">Belongs to the UPF0065 (bug) family.</text>
</comment>
<evidence type="ECO:0000256" key="2">
    <source>
        <dbReference type="SAM" id="SignalP"/>
    </source>
</evidence>
<dbReference type="SUPFAM" id="SSF53850">
    <property type="entry name" value="Periplasmic binding protein-like II"/>
    <property type="match status" value="1"/>
</dbReference>
<dbReference type="STRING" id="658167.SAMN04488135_10391"/>